<feature type="non-terminal residue" evidence="1">
    <location>
        <position position="1"/>
    </location>
</feature>
<sequence>NNVIIKNEIDIDIILLKYILLKGVTRTKFSLNTSIIRKEDNVKSKLVKGFTQNSSYKTNECGFAIMISYEPIFSSLPCSEFSDEEVGSVKTFVASNKSTHNKEVNVYNRNV</sequence>
<proteinExistence type="predicted"/>
<name>U9U033_RHIID</name>
<dbReference type="EMBL" id="KI285415">
    <property type="protein sequence ID" value="ESA11963.1"/>
    <property type="molecule type" value="Genomic_DNA"/>
</dbReference>
<organism evidence="1">
    <name type="scientific">Rhizophagus irregularis (strain DAOM 181602 / DAOM 197198 / MUCL 43194)</name>
    <name type="common">Arbuscular mycorrhizal fungus</name>
    <name type="synonym">Glomus intraradices</name>
    <dbReference type="NCBI Taxonomy" id="747089"/>
    <lineage>
        <taxon>Eukaryota</taxon>
        <taxon>Fungi</taxon>
        <taxon>Fungi incertae sedis</taxon>
        <taxon>Mucoromycota</taxon>
        <taxon>Glomeromycotina</taxon>
        <taxon>Glomeromycetes</taxon>
        <taxon>Glomerales</taxon>
        <taxon>Glomeraceae</taxon>
        <taxon>Rhizophagus</taxon>
    </lineage>
</organism>
<reference evidence="1" key="1">
    <citation type="submission" date="2013-07" db="EMBL/GenBank/DDBJ databases">
        <title>The genome of an arbuscular mycorrhizal fungus provides insights into the evolution of the oldest plant symbiosis.</title>
        <authorList>
            <consortium name="DOE Joint Genome Institute"/>
            <person name="Tisserant E."/>
            <person name="Malbreil M."/>
            <person name="Kuo A."/>
            <person name="Kohler A."/>
            <person name="Symeonidi A."/>
            <person name="Balestrini R."/>
            <person name="Charron P."/>
            <person name="Duensing N."/>
            <person name="Frei-dit-Frey N."/>
            <person name="Gianinazzi-Pearson V."/>
            <person name="Gilbert B."/>
            <person name="Handa Y."/>
            <person name="Hijri M."/>
            <person name="Kaul R."/>
            <person name="Kawaguchi M."/>
            <person name="Krajinski F."/>
            <person name="Lammers P."/>
            <person name="Lapierre D."/>
            <person name="Masclaux F.G."/>
            <person name="Murat C."/>
            <person name="Morin E."/>
            <person name="Ndikumana S."/>
            <person name="Pagni M."/>
            <person name="Petitpierre D."/>
            <person name="Requena N."/>
            <person name="Rosikiewicz P."/>
            <person name="Riley R."/>
            <person name="Saito K."/>
            <person name="San Clemente H."/>
            <person name="Shapiro H."/>
            <person name="van Tuinen D."/>
            <person name="Becard G."/>
            <person name="Bonfante P."/>
            <person name="Paszkowski U."/>
            <person name="Shachar-Hill Y."/>
            <person name="Young J.P."/>
            <person name="Sanders I.R."/>
            <person name="Henrissat B."/>
            <person name="Rensing S.A."/>
            <person name="Grigoriev I.V."/>
            <person name="Corradi N."/>
            <person name="Roux C."/>
            <person name="Martin F."/>
        </authorList>
    </citation>
    <scope>NUCLEOTIDE SEQUENCE</scope>
    <source>
        <strain evidence="1">DAOM 197198</strain>
    </source>
</reference>
<accession>U9U033</accession>
<dbReference type="AlphaFoldDB" id="U9U033"/>
<protein>
    <submittedName>
        <fullName evidence="1">Uncharacterized protein</fullName>
    </submittedName>
</protein>
<dbReference type="HOGENOM" id="CLU_2164495_0_0_1"/>
<gene>
    <name evidence="1" type="ORF">GLOINDRAFT_96567</name>
</gene>
<evidence type="ECO:0000313" key="1">
    <source>
        <dbReference type="EMBL" id="ESA11963.1"/>
    </source>
</evidence>